<comment type="caution">
    <text evidence="2">The sequence shown here is derived from an EMBL/GenBank/DDBJ whole genome shotgun (WGS) entry which is preliminary data.</text>
</comment>
<organism evidence="2 3">
    <name type="scientific">Sharpea porci</name>
    <dbReference type="NCBI Taxonomy" id="2652286"/>
    <lineage>
        <taxon>Bacteria</taxon>
        <taxon>Bacillati</taxon>
        <taxon>Bacillota</taxon>
        <taxon>Erysipelotrichia</taxon>
        <taxon>Erysipelotrichales</taxon>
        <taxon>Coprobacillaceae</taxon>
        <taxon>Sharpea</taxon>
    </lineage>
</organism>
<feature type="domain" description="DUF3658" evidence="1">
    <location>
        <begin position="44"/>
        <end position="144"/>
    </location>
</feature>
<proteinExistence type="predicted"/>
<evidence type="ECO:0000259" key="1">
    <source>
        <dbReference type="Pfam" id="PF12395"/>
    </source>
</evidence>
<protein>
    <recommendedName>
        <fullName evidence="1">DUF3658 domain-containing protein</fullName>
    </recommendedName>
</protein>
<reference evidence="2 3" key="1">
    <citation type="submission" date="2019-08" db="EMBL/GenBank/DDBJ databases">
        <title>In-depth cultivation of the pig gut microbiome towards novel bacterial diversity and tailored functional studies.</title>
        <authorList>
            <person name="Wylensek D."/>
            <person name="Hitch T.C.A."/>
            <person name="Clavel T."/>
        </authorList>
    </citation>
    <scope>NUCLEOTIDE SEQUENCE [LARGE SCALE GENOMIC DNA]</scope>
    <source>
        <strain evidence="2 3">CA-Schmier-601-WT-3</strain>
    </source>
</reference>
<dbReference type="AlphaFoldDB" id="A0A844FSR2"/>
<evidence type="ECO:0000313" key="2">
    <source>
        <dbReference type="EMBL" id="MST88713.1"/>
    </source>
</evidence>
<keyword evidence="3" id="KW-1185">Reference proteome</keyword>
<dbReference type="InterPro" id="IPR022123">
    <property type="entry name" value="DUF3658"/>
</dbReference>
<sequence>MSFLDSQKYYKNISTVFIPPDYWTGSYYCRGTAMLGPEMYYEALKLEKEITKKQIEICSDRWKELCKENAPMRLMVSGNLVSLPEDFLDSFIRNTTIKLPEKFTIARLVGDVMGVYELMVGDFSLYERVLCFVERGELEIVEECKEKPMVTRVKKTI</sequence>
<gene>
    <name evidence="2" type="ORF">FYJ79_03830</name>
</gene>
<dbReference type="EMBL" id="VUNM01000005">
    <property type="protein sequence ID" value="MST88713.1"/>
    <property type="molecule type" value="Genomic_DNA"/>
</dbReference>
<accession>A0A844FSR2</accession>
<dbReference type="Proteomes" id="UP000442619">
    <property type="component" value="Unassembled WGS sequence"/>
</dbReference>
<dbReference type="Pfam" id="PF12395">
    <property type="entry name" value="DUF3658"/>
    <property type="match status" value="1"/>
</dbReference>
<name>A0A844FSR2_9FIRM</name>
<evidence type="ECO:0000313" key="3">
    <source>
        <dbReference type="Proteomes" id="UP000442619"/>
    </source>
</evidence>